<organism evidence="2 3">
    <name type="scientific">Microcoleus anatoxicus PTRS2</name>
    <dbReference type="NCBI Taxonomy" id="2705321"/>
    <lineage>
        <taxon>Bacteria</taxon>
        <taxon>Bacillati</taxon>
        <taxon>Cyanobacteriota</taxon>
        <taxon>Cyanophyceae</taxon>
        <taxon>Oscillatoriophycideae</taxon>
        <taxon>Oscillatoriales</taxon>
        <taxon>Microcoleaceae</taxon>
        <taxon>Microcoleus</taxon>
        <taxon>Microcoleus anatoxicus</taxon>
    </lineage>
</organism>
<protein>
    <submittedName>
        <fullName evidence="2">O-antigen ligase domain-containing protein</fullName>
    </submittedName>
</protein>
<feature type="transmembrane region" description="Helical" evidence="1">
    <location>
        <begin position="301"/>
        <end position="322"/>
    </location>
</feature>
<evidence type="ECO:0000256" key="1">
    <source>
        <dbReference type="SAM" id="Phobius"/>
    </source>
</evidence>
<accession>A0ABU8YRU8</accession>
<evidence type="ECO:0000313" key="2">
    <source>
        <dbReference type="EMBL" id="MEK0187167.1"/>
    </source>
</evidence>
<feature type="transmembrane region" description="Helical" evidence="1">
    <location>
        <begin position="185"/>
        <end position="205"/>
    </location>
</feature>
<dbReference type="InterPro" id="IPR051533">
    <property type="entry name" value="WaaL-like"/>
</dbReference>
<feature type="transmembrane region" description="Helical" evidence="1">
    <location>
        <begin position="269"/>
        <end position="295"/>
    </location>
</feature>
<evidence type="ECO:0000313" key="3">
    <source>
        <dbReference type="Proteomes" id="UP001384579"/>
    </source>
</evidence>
<keyword evidence="1" id="KW-0812">Transmembrane</keyword>
<feature type="transmembrane region" description="Helical" evidence="1">
    <location>
        <begin position="57"/>
        <end position="79"/>
    </location>
</feature>
<feature type="transmembrane region" description="Helical" evidence="1">
    <location>
        <begin position="154"/>
        <end position="173"/>
    </location>
</feature>
<dbReference type="RefSeq" id="WP_340522611.1">
    <property type="nucleotide sequence ID" value="NZ_JBBLXS010000313.1"/>
</dbReference>
<feature type="transmembrane region" description="Helical" evidence="1">
    <location>
        <begin position="24"/>
        <end position="45"/>
    </location>
</feature>
<proteinExistence type="predicted"/>
<feature type="transmembrane region" description="Helical" evidence="1">
    <location>
        <begin position="99"/>
        <end position="117"/>
    </location>
</feature>
<name>A0ABU8YRU8_9CYAN</name>
<gene>
    <name evidence="2" type="ORF">WMG39_20275</name>
</gene>
<dbReference type="GO" id="GO:0016874">
    <property type="term" value="F:ligase activity"/>
    <property type="evidence" value="ECO:0007669"/>
    <property type="project" value="UniProtKB-KW"/>
</dbReference>
<dbReference type="PANTHER" id="PTHR37422">
    <property type="entry name" value="TEICHURONIC ACID BIOSYNTHESIS PROTEIN TUAE"/>
    <property type="match status" value="1"/>
</dbReference>
<feature type="transmembrane region" description="Helical" evidence="1">
    <location>
        <begin position="425"/>
        <end position="448"/>
    </location>
</feature>
<comment type="caution">
    <text evidence="2">The sequence shown here is derived from an EMBL/GenBank/DDBJ whole genome shotgun (WGS) entry which is preliminary data.</text>
</comment>
<sequence>MSQMQGIPSHSRKQGFSLTLQPQAAWMAILGLLLITALCLAAGLGKVLNFIFPAGSLGVGLFLYLRYPILYVGFTWWVFFLTPFIRRVSDFRSGFTDPSPMLLAPPLVAMITIITFYRNLPKAHEQGSLPFVISAMGVFYGFLVGLINGLPVPAIISLMGWVSPILFGYHLFVNWRDYPSYRDNIQRTFLWCVLVTASYGVYQYLVAPEWDRFWLIQTKLYTSMGKPEPLGLRVWSTMNAPLQFGIVMLAGNILLFIGQGTLRIPGLAVGILSVLLTSVRTVWGGLIIALITLLGSLKGGLQIRLIAFILMIVLCMVPLSTVEPFSQVIQSRITSLSNVKDDQSAKDRANLYGGTLNLALSEVIGKGNGTLQPIDSGIIELLLTLGWMGAIPYIGGLLLIFYTLFQGSKPKSDPFASAARAIVVGFLPMLAGSNVIISIPGMVFWGFLGMGMAANKHYQHQRISGFKY</sequence>
<dbReference type="EMBL" id="JBBLXS010000313">
    <property type="protein sequence ID" value="MEK0187167.1"/>
    <property type="molecule type" value="Genomic_DNA"/>
</dbReference>
<keyword evidence="2" id="KW-0436">Ligase</keyword>
<feature type="transmembrane region" description="Helical" evidence="1">
    <location>
        <begin position="240"/>
        <end position="257"/>
    </location>
</feature>
<dbReference type="PANTHER" id="PTHR37422:SF13">
    <property type="entry name" value="LIPOPOLYSACCHARIDE BIOSYNTHESIS PROTEIN PA4999-RELATED"/>
    <property type="match status" value="1"/>
</dbReference>
<dbReference type="Proteomes" id="UP001384579">
    <property type="component" value="Unassembled WGS sequence"/>
</dbReference>
<reference evidence="2 3" key="1">
    <citation type="journal article" date="2020" name="Harmful Algae">
        <title>Molecular and morphological characterization of a novel dihydroanatoxin-a producing Microcoleus species (cyanobacteria) from the Russian River, California, USA.</title>
        <authorList>
            <person name="Conklin K.Y."/>
            <person name="Stancheva R."/>
            <person name="Otten T.G."/>
            <person name="Fadness R."/>
            <person name="Boyer G.L."/>
            <person name="Read B."/>
            <person name="Zhang X."/>
            <person name="Sheath R.G."/>
        </authorList>
    </citation>
    <scope>NUCLEOTIDE SEQUENCE [LARGE SCALE GENOMIC DNA]</scope>
    <source>
        <strain evidence="2 3">PTRS2</strain>
    </source>
</reference>
<feature type="transmembrane region" description="Helical" evidence="1">
    <location>
        <begin position="129"/>
        <end position="148"/>
    </location>
</feature>
<keyword evidence="1" id="KW-0472">Membrane</keyword>
<keyword evidence="3" id="KW-1185">Reference proteome</keyword>
<keyword evidence="1" id="KW-1133">Transmembrane helix</keyword>
<feature type="transmembrane region" description="Helical" evidence="1">
    <location>
        <begin position="381"/>
        <end position="405"/>
    </location>
</feature>